<evidence type="ECO:0000313" key="2">
    <source>
        <dbReference type="EMBL" id="OSY34381.1"/>
    </source>
</evidence>
<feature type="region of interest" description="Disordered" evidence="1">
    <location>
        <begin position="230"/>
        <end position="255"/>
    </location>
</feature>
<sequence length="283" mass="31059">MPQDRILATHDLVSAYVVAKKEVVRAGHLDEIADQRNARVAAIDHISFTREAAWVVLSTGMREQVIRSLFGRLGETLHHWDPHEIAGDERAAARALTVFRHPGKITAIRSIAATVAALTRCELRHQLQDDPKTFLLRLPFIGPVTWAHLAKNLGTPVAKADRHLVRLARACRRASAADLCSEIGSWLSEPISVVDVVLWRYAVLHARQCSSRPCLPHVLPFVVAGANAAGPRRPPPVAQPMEWPADGSPDAMCQEGSGRLRLTRSSVRRTAGPVSNRTPAGWL</sequence>
<keyword evidence="3" id="KW-1185">Reference proteome</keyword>
<organism evidence="2 3">
    <name type="scientific">Pseudonocardia autotrophica</name>
    <name type="common">Amycolata autotrophica</name>
    <name type="synonym">Nocardia autotrophica</name>
    <dbReference type="NCBI Taxonomy" id="2074"/>
    <lineage>
        <taxon>Bacteria</taxon>
        <taxon>Bacillati</taxon>
        <taxon>Actinomycetota</taxon>
        <taxon>Actinomycetes</taxon>
        <taxon>Pseudonocardiales</taxon>
        <taxon>Pseudonocardiaceae</taxon>
        <taxon>Pseudonocardia</taxon>
    </lineage>
</organism>
<proteinExistence type="predicted"/>
<evidence type="ECO:0000313" key="3">
    <source>
        <dbReference type="Proteomes" id="UP000194360"/>
    </source>
</evidence>
<protein>
    <recommendedName>
        <fullName evidence="4">HhH-GPD domain-containing protein</fullName>
    </recommendedName>
</protein>
<comment type="caution">
    <text evidence="2">The sequence shown here is derived from an EMBL/GenBank/DDBJ whole genome shotgun (WGS) entry which is preliminary data.</text>
</comment>
<feature type="region of interest" description="Disordered" evidence="1">
    <location>
        <begin position="264"/>
        <end position="283"/>
    </location>
</feature>
<feature type="compositionally biased region" description="Polar residues" evidence="1">
    <location>
        <begin position="273"/>
        <end position="283"/>
    </location>
</feature>
<dbReference type="Proteomes" id="UP000194360">
    <property type="component" value="Unassembled WGS sequence"/>
</dbReference>
<dbReference type="RefSeq" id="WP_125911303.1">
    <property type="nucleotide sequence ID" value="NZ_AP018920.1"/>
</dbReference>
<dbReference type="AlphaFoldDB" id="A0A1Y2MH05"/>
<evidence type="ECO:0008006" key="4">
    <source>
        <dbReference type="Google" id="ProtNLM"/>
    </source>
</evidence>
<gene>
    <name evidence="2" type="ORF">BG845_06914</name>
</gene>
<reference evidence="2 3" key="1">
    <citation type="submission" date="2016-09" db="EMBL/GenBank/DDBJ databases">
        <title>Pseudonocardia autotrophica DSM535, a candidate organism with high potential of specific P450 cytochromes.</title>
        <authorList>
            <person name="Grumaz C."/>
            <person name="Vainshtein Y."/>
            <person name="Kirstahler P."/>
            <person name="Sohn K."/>
        </authorList>
    </citation>
    <scope>NUCLEOTIDE SEQUENCE [LARGE SCALE GENOMIC DNA]</scope>
    <source>
        <strain evidence="2 3">DSM 535</strain>
    </source>
</reference>
<evidence type="ECO:0000256" key="1">
    <source>
        <dbReference type="SAM" id="MobiDB-lite"/>
    </source>
</evidence>
<dbReference type="EMBL" id="MIGB01000107">
    <property type="protein sequence ID" value="OSY34381.1"/>
    <property type="molecule type" value="Genomic_DNA"/>
</dbReference>
<dbReference type="STRING" id="2074.BG845_06914"/>
<name>A0A1Y2MH05_PSEAH</name>
<accession>A0A1Y2MH05</accession>
<dbReference type="OrthoDB" id="8019123at2"/>